<feature type="region of interest" description="Disordered" evidence="1">
    <location>
        <begin position="58"/>
        <end position="80"/>
    </location>
</feature>
<dbReference type="Proteomes" id="UP000828390">
    <property type="component" value="Unassembled WGS sequence"/>
</dbReference>
<reference evidence="2" key="1">
    <citation type="journal article" date="2019" name="bioRxiv">
        <title>The Genome of the Zebra Mussel, Dreissena polymorpha: A Resource for Invasive Species Research.</title>
        <authorList>
            <person name="McCartney M.A."/>
            <person name="Auch B."/>
            <person name="Kono T."/>
            <person name="Mallez S."/>
            <person name="Zhang Y."/>
            <person name="Obille A."/>
            <person name="Becker A."/>
            <person name="Abrahante J.E."/>
            <person name="Garbe J."/>
            <person name="Badalamenti J.P."/>
            <person name="Herman A."/>
            <person name="Mangelson H."/>
            <person name="Liachko I."/>
            <person name="Sullivan S."/>
            <person name="Sone E.D."/>
            <person name="Koren S."/>
            <person name="Silverstein K.A.T."/>
            <person name="Beckman K.B."/>
            <person name="Gohl D.M."/>
        </authorList>
    </citation>
    <scope>NUCLEOTIDE SEQUENCE</scope>
    <source>
        <strain evidence="2">Duluth1</strain>
        <tissue evidence="2">Whole animal</tissue>
    </source>
</reference>
<proteinExistence type="predicted"/>
<organism evidence="2 3">
    <name type="scientific">Dreissena polymorpha</name>
    <name type="common">Zebra mussel</name>
    <name type="synonym">Mytilus polymorpha</name>
    <dbReference type="NCBI Taxonomy" id="45954"/>
    <lineage>
        <taxon>Eukaryota</taxon>
        <taxon>Metazoa</taxon>
        <taxon>Spiralia</taxon>
        <taxon>Lophotrochozoa</taxon>
        <taxon>Mollusca</taxon>
        <taxon>Bivalvia</taxon>
        <taxon>Autobranchia</taxon>
        <taxon>Heteroconchia</taxon>
        <taxon>Euheterodonta</taxon>
        <taxon>Imparidentia</taxon>
        <taxon>Neoheterodontei</taxon>
        <taxon>Myida</taxon>
        <taxon>Dreissenoidea</taxon>
        <taxon>Dreissenidae</taxon>
        <taxon>Dreissena</taxon>
    </lineage>
</organism>
<accession>A0A9D4DYF5</accession>
<comment type="caution">
    <text evidence="2">The sequence shown here is derived from an EMBL/GenBank/DDBJ whole genome shotgun (WGS) entry which is preliminary data.</text>
</comment>
<evidence type="ECO:0000313" key="3">
    <source>
        <dbReference type="Proteomes" id="UP000828390"/>
    </source>
</evidence>
<gene>
    <name evidence="2" type="ORF">DPMN_171172</name>
</gene>
<reference evidence="2" key="2">
    <citation type="submission" date="2020-11" db="EMBL/GenBank/DDBJ databases">
        <authorList>
            <person name="McCartney M.A."/>
            <person name="Auch B."/>
            <person name="Kono T."/>
            <person name="Mallez S."/>
            <person name="Becker A."/>
            <person name="Gohl D.M."/>
            <person name="Silverstein K.A.T."/>
            <person name="Koren S."/>
            <person name="Bechman K.B."/>
            <person name="Herman A."/>
            <person name="Abrahante J.E."/>
            <person name="Garbe J."/>
        </authorList>
    </citation>
    <scope>NUCLEOTIDE SEQUENCE</scope>
    <source>
        <strain evidence="2">Duluth1</strain>
        <tissue evidence="2">Whole animal</tissue>
    </source>
</reference>
<sequence>MLSPRSACANRDNAFPHISLCKQGQRFPPDQPVQTGTTLSTRSACANRDNTFPQISLCKQGQHFPPDQPVQTGTTLSTYK</sequence>
<protein>
    <submittedName>
        <fullName evidence="2">Uncharacterized protein</fullName>
    </submittedName>
</protein>
<dbReference type="EMBL" id="JAIWYP010000009">
    <property type="protein sequence ID" value="KAH3769891.1"/>
    <property type="molecule type" value="Genomic_DNA"/>
</dbReference>
<dbReference type="AlphaFoldDB" id="A0A9D4DYF5"/>
<name>A0A9D4DYF5_DREPO</name>
<keyword evidence="3" id="KW-1185">Reference proteome</keyword>
<feature type="compositionally biased region" description="Polar residues" evidence="1">
    <location>
        <begin position="69"/>
        <end position="80"/>
    </location>
</feature>
<evidence type="ECO:0000256" key="1">
    <source>
        <dbReference type="SAM" id="MobiDB-lite"/>
    </source>
</evidence>
<evidence type="ECO:0000313" key="2">
    <source>
        <dbReference type="EMBL" id="KAH3769891.1"/>
    </source>
</evidence>